<keyword evidence="5" id="KW-0808">Transferase</keyword>
<protein>
    <recommendedName>
        <fullName evidence="8">Sensor-like histidine kinase SenX3</fullName>
        <ecNumber evidence="3">2.7.13.3</ecNumber>
    </recommendedName>
</protein>
<reference evidence="11 12" key="1">
    <citation type="submission" date="2014-12" db="EMBL/GenBank/DDBJ databases">
        <title>Complete genome sequence of Bifidobacterium longum subsp. infantis BT1.</title>
        <authorList>
            <person name="Kim J.F."/>
            <person name="Kwak M.-J."/>
        </authorList>
    </citation>
    <scope>NUCLEOTIDE SEQUENCE [LARGE SCALE GENOMIC DNA]</scope>
    <source>
        <strain evidence="11 12">BT1</strain>
    </source>
</reference>
<keyword evidence="10" id="KW-1133">Transmembrane helix</keyword>
<evidence type="ECO:0000313" key="12">
    <source>
        <dbReference type="Proteomes" id="UP000067206"/>
    </source>
</evidence>
<dbReference type="SUPFAM" id="SSF47384">
    <property type="entry name" value="Homodimeric domain of signal transducing histidine kinase"/>
    <property type="match status" value="1"/>
</dbReference>
<dbReference type="PRINTS" id="PR00344">
    <property type="entry name" value="BCTRLSENSOR"/>
</dbReference>
<dbReference type="Gene3D" id="1.10.287.130">
    <property type="match status" value="1"/>
</dbReference>
<dbReference type="GO" id="GO:0000155">
    <property type="term" value="F:phosphorelay sensor kinase activity"/>
    <property type="evidence" value="ECO:0007669"/>
    <property type="project" value="InterPro"/>
</dbReference>
<proteinExistence type="predicted"/>
<dbReference type="SMART" id="SM00388">
    <property type="entry name" value="HisKA"/>
    <property type="match status" value="1"/>
</dbReference>
<feature type="compositionally biased region" description="Acidic residues" evidence="9">
    <location>
        <begin position="419"/>
        <end position="431"/>
    </location>
</feature>
<evidence type="ECO:0000256" key="5">
    <source>
        <dbReference type="ARBA" id="ARBA00022679"/>
    </source>
</evidence>
<dbReference type="EC" id="2.7.13.3" evidence="3"/>
<dbReference type="GO" id="GO:0005886">
    <property type="term" value="C:plasma membrane"/>
    <property type="evidence" value="ECO:0007669"/>
    <property type="project" value="UniProtKB-SubCell"/>
</dbReference>
<dbReference type="Pfam" id="PF00512">
    <property type="entry name" value="HisKA"/>
    <property type="match status" value="1"/>
</dbReference>
<keyword evidence="10" id="KW-0812">Transmembrane</keyword>
<dbReference type="InterPro" id="IPR004358">
    <property type="entry name" value="Sig_transdc_His_kin-like_C"/>
</dbReference>
<dbReference type="InterPro" id="IPR003661">
    <property type="entry name" value="HisK_dim/P_dom"/>
</dbReference>
<dbReference type="PROSITE" id="PS50109">
    <property type="entry name" value="HIS_KIN"/>
    <property type="match status" value="1"/>
</dbReference>
<keyword evidence="4" id="KW-0597">Phosphoprotein</keyword>
<feature type="transmembrane region" description="Helical" evidence="10">
    <location>
        <begin position="6"/>
        <end position="25"/>
    </location>
</feature>
<evidence type="ECO:0000256" key="6">
    <source>
        <dbReference type="ARBA" id="ARBA00022777"/>
    </source>
</evidence>
<name>A0A0M4LU31_BIFLI</name>
<keyword evidence="6 11" id="KW-0418">Kinase</keyword>
<evidence type="ECO:0000256" key="7">
    <source>
        <dbReference type="ARBA" id="ARBA00023012"/>
    </source>
</evidence>
<dbReference type="PATRIC" id="fig|1682.24.peg.1028"/>
<feature type="region of interest" description="Disordered" evidence="9">
    <location>
        <begin position="414"/>
        <end position="459"/>
    </location>
</feature>
<dbReference type="Pfam" id="PF02518">
    <property type="entry name" value="HATPase_c"/>
    <property type="match status" value="1"/>
</dbReference>
<dbReference type="InterPro" id="IPR050351">
    <property type="entry name" value="BphY/WalK/GraS-like"/>
</dbReference>
<dbReference type="InterPro" id="IPR036097">
    <property type="entry name" value="HisK_dim/P_sf"/>
</dbReference>
<evidence type="ECO:0000256" key="1">
    <source>
        <dbReference type="ARBA" id="ARBA00000085"/>
    </source>
</evidence>
<dbReference type="SUPFAM" id="SSF55874">
    <property type="entry name" value="ATPase domain of HSP90 chaperone/DNA topoisomerase II/histidine kinase"/>
    <property type="match status" value="1"/>
</dbReference>
<sequence length="459" mass="49185">MDISKIVVTVVLAVLALAWVAVIAYNKGRVSGRLAAEQDLSGDEDARSLFGVDVPVRPTERRLIEALPEALIVTDRNGLVQYASPGSVPFALVSGGRLNSREIEDILTQVATDGGVREREVQLPVNHSSYPSSNGRGLEAGQSRPSNTMYLRVRIGDIGDDLYAIFINDMSEQRRFEAVRRDFVTNVSHELKTPAGAISLLAETVTDAADDPDAVRYFSGRISKESARLTELVHHLIDLQRAQSPQGMINARRICALDVARAAIADNQVQADSRHVDICLSVNGKPVPTRLADDAVAPQVATPMIKADREAMQTAVKNLVENAIHYSPEHTTVAVSVAERDGKVTIRVVDQGIGIPAKSLDRIFERFYRVDPARSRETGGSGLGLAITKHCVQENGGRISVWSRKGEGSTFTIELPAAADEDDESTQDGDGADTPSAAVTDGAPDGGHGGTPNGSAARE</sequence>
<dbReference type="SMART" id="SM00387">
    <property type="entry name" value="HATPase_c"/>
    <property type="match status" value="1"/>
</dbReference>
<evidence type="ECO:0000256" key="4">
    <source>
        <dbReference type="ARBA" id="ARBA00022553"/>
    </source>
</evidence>
<dbReference type="CDD" id="cd00082">
    <property type="entry name" value="HisKA"/>
    <property type="match status" value="1"/>
</dbReference>
<dbReference type="Proteomes" id="UP000067206">
    <property type="component" value="Chromosome"/>
</dbReference>
<dbReference type="Gene3D" id="3.30.565.10">
    <property type="entry name" value="Histidine kinase-like ATPase, C-terminal domain"/>
    <property type="match status" value="1"/>
</dbReference>
<evidence type="ECO:0000256" key="2">
    <source>
        <dbReference type="ARBA" id="ARBA00004236"/>
    </source>
</evidence>
<evidence type="ECO:0000256" key="3">
    <source>
        <dbReference type="ARBA" id="ARBA00012438"/>
    </source>
</evidence>
<organism evidence="11 12">
    <name type="scientific">Bifidobacterium longum subsp. infantis</name>
    <dbReference type="NCBI Taxonomy" id="1682"/>
    <lineage>
        <taxon>Bacteria</taxon>
        <taxon>Bacillati</taxon>
        <taxon>Actinomycetota</taxon>
        <taxon>Actinomycetes</taxon>
        <taxon>Bifidobacteriales</taxon>
        <taxon>Bifidobacteriaceae</taxon>
        <taxon>Bifidobacterium</taxon>
    </lineage>
</organism>
<dbReference type="GO" id="GO:0016036">
    <property type="term" value="P:cellular response to phosphate starvation"/>
    <property type="evidence" value="ECO:0007669"/>
    <property type="project" value="TreeGrafter"/>
</dbReference>
<keyword evidence="7" id="KW-0902">Two-component regulatory system</keyword>
<dbReference type="EMBL" id="CP010411">
    <property type="protein sequence ID" value="ALE09106.1"/>
    <property type="molecule type" value="Genomic_DNA"/>
</dbReference>
<dbReference type="CDD" id="cd00075">
    <property type="entry name" value="HATPase"/>
    <property type="match status" value="1"/>
</dbReference>
<dbReference type="InterPro" id="IPR036890">
    <property type="entry name" value="HATPase_C_sf"/>
</dbReference>
<dbReference type="FunFam" id="3.30.565.10:FF:000006">
    <property type="entry name" value="Sensor histidine kinase WalK"/>
    <property type="match status" value="1"/>
</dbReference>
<comment type="subcellular location">
    <subcellularLocation>
        <location evidence="2">Cell membrane</location>
    </subcellularLocation>
</comment>
<dbReference type="InterPro" id="IPR005467">
    <property type="entry name" value="His_kinase_dom"/>
</dbReference>
<dbReference type="AlphaFoldDB" id="A0A0M4LU31"/>
<evidence type="ECO:0000256" key="10">
    <source>
        <dbReference type="SAM" id="Phobius"/>
    </source>
</evidence>
<accession>A0A0M4LU31</accession>
<keyword evidence="10" id="KW-0472">Membrane</keyword>
<dbReference type="InterPro" id="IPR003594">
    <property type="entry name" value="HATPase_dom"/>
</dbReference>
<dbReference type="PANTHER" id="PTHR45453">
    <property type="entry name" value="PHOSPHATE REGULON SENSOR PROTEIN PHOR"/>
    <property type="match status" value="1"/>
</dbReference>
<dbReference type="RefSeq" id="WP_060620555.1">
    <property type="nucleotide sequence ID" value="NZ_CP010411.1"/>
</dbReference>
<gene>
    <name evidence="11" type="ORF">RY67_1067</name>
</gene>
<comment type="catalytic activity">
    <reaction evidence="1">
        <text>ATP + protein L-histidine = ADP + protein N-phospho-L-histidine.</text>
        <dbReference type="EC" id="2.7.13.3"/>
    </reaction>
</comment>
<evidence type="ECO:0000256" key="8">
    <source>
        <dbReference type="ARBA" id="ARBA00039401"/>
    </source>
</evidence>
<dbReference type="GO" id="GO:0004721">
    <property type="term" value="F:phosphoprotein phosphatase activity"/>
    <property type="evidence" value="ECO:0007669"/>
    <property type="project" value="TreeGrafter"/>
</dbReference>
<evidence type="ECO:0000256" key="9">
    <source>
        <dbReference type="SAM" id="MobiDB-lite"/>
    </source>
</evidence>
<evidence type="ECO:0000313" key="11">
    <source>
        <dbReference type="EMBL" id="ALE09106.1"/>
    </source>
</evidence>
<dbReference type="PANTHER" id="PTHR45453:SF1">
    <property type="entry name" value="PHOSPHATE REGULON SENSOR PROTEIN PHOR"/>
    <property type="match status" value="1"/>
</dbReference>